<dbReference type="Pfam" id="PF02023">
    <property type="entry name" value="SCAN"/>
    <property type="match status" value="1"/>
</dbReference>
<dbReference type="GO" id="GO:0005634">
    <property type="term" value="C:nucleus"/>
    <property type="evidence" value="ECO:0007669"/>
    <property type="project" value="UniProtKB-SubCell"/>
</dbReference>
<dbReference type="SUPFAM" id="SSF109640">
    <property type="entry name" value="KRAB domain (Kruppel-associated box)"/>
    <property type="match status" value="1"/>
</dbReference>
<dbReference type="Proteomes" id="UP000694554">
    <property type="component" value="Chromosome 6"/>
</dbReference>
<dbReference type="InterPro" id="IPR050916">
    <property type="entry name" value="SCAN-C2H2_zinc_finger"/>
</dbReference>
<reference evidence="9" key="1">
    <citation type="submission" date="2019-08" db="EMBL/GenBank/DDBJ databases">
        <title>Phocoena sinus (Vaquita) genome, mPhoSin1, primary haplotype.</title>
        <authorList>
            <person name="Morin P."/>
            <person name="Mountcastle J."/>
            <person name="Fungtammasan C."/>
            <person name="Rhie A."/>
            <person name="Rojas-Bracho L."/>
            <person name="Smith C.R."/>
            <person name="Taylor B.L."/>
            <person name="Gulland F.M.D."/>
            <person name="Musser W."/>
            <person name="Houck M."/>
            <person name="Haase B."/>
            <person name="Paez S."/>
            <person name="Howe K."/>
            <person name="Torrance J."/>
            <person name="Formenti G."/>
            <person name="Phillippy A."/>
            <person name="Ryder O."/>
            <person name="Jarvis E.D."/>
            <person name="Fedrigo O."/>
        </authorList>
    </citation>
    <scope>NUCLEOTIDE SEQUENCE [LARGE SCALE GENOMIC DNA]</scope>
</reference>
<dbReference type="InterPro" id="IPR036051">
    <property type="entry name" value="KRAB_dom_sf"/>
</dbReference>
<dbReference type="SUPFAM" id="SSF47353">
    <property type="entry name" value="Retrovirus capsid dimerization domain-like"/>
    <property type="match status" value="1"/>
</dbReference>
<dbReference type="SMART" id="SM00349">
    <property type="entry name" value="KRAB"/>
    <property type="match status" value="1"/>
</dbReference>
<reference evidence="9" key="2">
    <citation type="submission" date="2025-08" db="UniProtKB">
        <authorList>
            <consortium name="Ensembl"/>
        </authorList>
    </citation>
    <scope>IDENTIFICATION</scope>
</reference>
<dbReference type="Gene3D" id="6.10.140.140">
    <property type="match status" value="1"/>
</dbReference>
<dbReference type="PROSITE" id="PS50805">
    <property type="entry name" value="KRAB"/>
    <property type="match status" value="1"/>
</dbReference>
<evidence type="ECO:0000259" key="8">
    <source>
        <dbReference type="PROSITE" id="PS50805"/>
    </source>
</evidence>
<keyword evidence="10" id="KW-1185">Reference proteome</keyword>
<evidence type="ECO:0000256" key="4">
    <source>
        <dbReference type="ARBA" id="ARBA00023242"/>
    </source>
</evidence>
<organism evidence="9 10">
    <name type="scientific">Phocoena sinus</name>
    <name type="common">Vaquita</name>
    <dbReference type="NCBI Taxonomy" id="42100"/>
    <lineage>
        <taxon>Eukaryota</taxon>
        <taxon>Metazoa</taxon>
        <taxon>Chordata</taxon>
        <taxon>Craniata</taxon>
        <taxon>Vertebrata</taxon>
        <taxon>Euteleostomi</taxon>
        <taxon>Mammalia</taxon>
        <taxon>Eutheria</taxon>
        <taxon>Laurasiatheria</taxon>
        <taxon>Artiodactyla</taxon>
        <taxon>Whippomorpha</taxon>
        <taxon>Cetacea</taxon>
        <taxon>Odontoceti</taxon>
        <taxon>Phocoenidae</taxon>
        <taxon>Phocoena</taxon>
    </lineage>
</organism>
<dbReference type="RefSeq" id="XP_032491372.1">
    <property type="nucleotide sequence ID" value="XM_032635481.1"/>
</dbReference>
<protein>
    <submittedName>
        <fullName evidence="9">Zinc finger protein 483</fullName>
    </submittedName>
</protein>
<dbReference type="GO" id="GO:0003677">
    <property type="term" value="F:DNA binding"/>
    <property type="evidence" value="ECO:0007669"/>
    <property type="project" value="UniProtKB-KW"/>
</dbReference>
<feature type="domain" description="SCAN box" evidence="7">
    <location>
        <begin position="43"/>
        <end position="125"/>
    </location>
</feature>
<dbReference type="PANTHER" id="PTHR45935">
    <property type="entry name" value="PROTEIN ZBED8-RELATED"/>
    <property type="match status" value="1"/>
</dbReference>
<proteinExistence type="predicted"/>
<dbReference type="InterPro" id="IPR038269">
    <property type="entry name" value="SCAN_sf"/>
</dbReference>
<gene>
    <name evidence="9" type="primary">ZNF483</name>
</gene>
<keyword evidence="2" id="KW-0238">DNA-binding</keyword>
<evidence type="ECO:0000256" key="3">
    <source>
        <dbReference type="ARBA" id="ARBA00023163"/>
    </source>
</evidence>
<dbReference type="KEGG" id="psiu:116755689"/>
<dbReference type="CDD" id="cd07765">
    <property type="entry name" value="KRAB_A-box"/>
    <property type="match status" value="1"/>
</dbReference>
<dbReference type="AlphaFoldDB" id="A0A8C9BWT9"/>
<accession>A0A8C9BWT9</accession>
<evidence type="ECO:0000313" key="10">
    <source>
        <dbReference type="Proteomes" id="UP000694554"/>
    </source>
</evidence>
<dbReference type="GeneTree" id="ENSGT00940000154740"/>
<feature type="region of interest" description="Disordered" evidence="6">
    <location>
        <begin position="133"/>
        <end position="159"/>
    </location>
</feature>
<dbReference type="GO" id="GO:0006355">
    <property type="term" value="P:regulation of DNA-templated transcription"/>
    <property type="evidence" value="ECO:0007669"/>
    <property type="project" value="InterPro"/>
</dbReference>
<dbReference type="GeneID" id="116755689"/>
<keyword evidence="3" id="KW-0804">Transcription</keyword>
<dbReference type="Gene3D" id="1.10.4020.10">
    <property type="entry name" value="DNA breaking-rejoining enzymes"/>
    <property type="match status" value="1"/>
</dbReference>
<dbReference type="CDD" id="cd07936">
    <property type="entry name" value="SCAN"/>
    <property type="match status" value="1"/>
</dbReference>
<reference evidence="9" key="3">
    <citation type="submission" date="2025-09" db="UniProtKB">
        <authorList>
            <consortium name="Ensembl"/>
        </authorList>
    </citation>
    <scope>IDENTIFICATION</scope>
</reference>
<dbReference type="Ensembl" id="ENSPSNT00000018107.1">
    <property type="protein sequence ID" value="ENSPSNP00000016043.1"/>
    <property type="gene ID" value="ENSPSNG00000011832.1"/>
</dbReference>
<dbReference type="InterPro" id="IPR001909">
    <property type="entry name" value="KRAB"/>
</dbReference>
<feature type="domain" description="KRAB" evidence="8">
    <location>
        <begin position="162"/>
        <end position="233"/>
    </location>
</feature>
<evidence type="ECO:0000256" key="6">
    <source>
        <dbReference type="SAM" id="MobiDB-lite"/>
    </source>
</evidence>
<name>A0A8C9BWT9_PHOSS</name>
<sequence length="235" mass="27201">MTAISPDPHTLVSSEQNKVLRMETSGDQEALLRGDTADPEFFRRRFRWFCYSEEAGPRKALNQLWELCIQWLRPDIHTKQQILELLVFEQFLTVLPGEIKVWVRSQHPESSEEVVTLVEELTQVLEEKEDMISQDSVISQEENPEEDKTVSVPPNTESQESMTLKDVAVTFSRGEWRALEPSQKEIYKEVLLENYRNLEFLGFPVSKLDLISQLKWAGLPRLLQKQASRGSRPDA</sequence>
<dbReference type="FunFam" id="1.10.4020.10:FF:000001">
    <property type="entry name" value="zinc finger protein 263 isoform X1"/>
    <property type="match status" value="1"/>
</dbReference>
<evidence type="ECO:0000259" key="7">
    <source>
        <dbReference type="PROSITE" id="PS50804"/>
    </source>
</evidence>
<keyword evidence="4 5" id="KW-0539">Nucleus</keyword>
<comment type="subcellular location">
    <subcellularLocation>
        <location evidence="5">Nucleus</location>
    </subcellularLocation>
</comment>
<keyword evidence="1" id="KW-0805">Transcription regulation</keyword>
<evidence type="ECO:0000256" key="2">
    <source>
        <dbReference type="ARBA" id="ARBA00023125"/>
    </source>
</evidence>
<dbReference type="SMART" id="SM00431">
    <property type="entry name" value="SCAN"/>
    <property type="match status" value="1"/>
</dbReference>
<dbReference type="Pfam" id="PF01352">
    <property type="entry name" value="KRAB"/>
    <property type="match status" value="1"/>
</dbReference>
<evidence type="ECO:0000256" key="1">
    <source>
        <dbReference type="ARBA" id="ARBA00023015"/>
    </source>
</evidence>
<dbReference type="CTD" id="158399"/>
<dbReference type="PANTHER" id="PTHR45935:SF29">
    <property type="entry name" value="SCAN BOX DOMAIN-CONTAINING PROTEIN"/>
    <property type="match status" value="1"/>
</dbReference>
<dbReference type="InterPro" id="IPR003309">
    <property type="entry name" value="SCAN_dom"/>
</dbReference>
<dbReference type="PROSITE" id="PS50804">
    <property type="entry name" value="SCAN_BOX"/>
    <property type="match status" value="1"/>
</dbReference>
<evidence type="ECO:0000313" key="9">
    <source>
        <dbReference type="Ensembl" id="ENSPSNP00000016043.1"/>
    </source>
</evidence>
<evidence type="ECO:0000256" key="5">
    <source>
        <dbReference type="PROSITE-ProRule" id="PRU00187"/>
    </source>
</evidence>